<evidence type="ECO:0000256" key="3">
    <source>
        <dbReference type="PROSITE-ProRule" id="PRU00023"/>
    </source>
</evidence>
<dbReference type="InterPro" id="IPR036770">
    <property type="entry name" value="Ankyrin_rpt-contain_sf"/>
</dbReference>
<keyword evidence="2 3" id="KW-0040">ANK repeat</keyword>
<dbReference type="InterPro" id="IPR002110">
    <property type="entry name" value="Ankyrin_rpt"/>
</dbReference>
<dbReference type="AlphaFoldDB" id="A0AAN7BFZ4"/>
<dbReference type="InterPro" id="IPR035994">
    <property type="entry name" value="Nucleoside_phosphorylase_sf"/>
</dbReference>
<gene>
    <name evidence="4" type="ORF">QBC38DRAFT_488783</name>
</gene>
<name>A0AAN7BFZ4_9PEZI</name>
<dbReference type="EMBL" id="MU865448">
    <property type="protein sequence ID" value="KAK4222908.1"/>
    <property type="molecule type" value="Genomic_DNA"/>
</dbReference>
<dbReference type="PANTHER" id="PTHR24166:SF48">
    <property type="entry name" value="PROTEIN VAPYRIN"/>
    <property type="match status" value="1"/>
</dbReference>
<dbReference type="PANTHER" id="PTHR24166">
    <property type="entry name" value="ROLLING PEBBLES, ISOFORM B"/>
    <property type="match status" value="1"/>
</dbReference>
<feature type="repeat" description="ANK" evidence="3">
    <location>
        <begin position="137"/>
        <end position="169"/>
    </location>
</feature>
<feature type="repeat" description="ANK" evidence="3">
    <location>
        <begin position="170"/>
        <end position="202"/>
    </location>
</feature>
<evidence type="ECO:0000313" key="4">
    <source>
        <dbReference type="EMBL" id="KAK4222908.1"/>
    </source>
</evidence>
<dbReference type="Proteomes" id="UP001301958">
    <property type="component" value="Unassembled WGS sequence"/>
</dbReference>
<keyword evidence="5" id="KW-1185">Reference proteome</keyword>
<proteinExistence type="predicted"/>
<keyword evidence="1" id="KW-0677">Repeat</keyword>
<organism evidence="4 5">
    <name type="scientific">Podospora fimiseda</name>
    <dbReference type="NCBI Taxonomy" id="252190"/>
    <lineage>
        <taxon>Eukaryota</taxon>
        <taxon>Fungi</taxon>
        <taxon>Dikarya</taxon>
        <taxon>Ascomycota</taxon>
        <taxon>Pezizomycotina</taxon>
        <taxon>Sordariomycetes</taxon>
        <taxon>Sordariomycetidae</taxon>
        <taxon>Sordariales</taxon>
        <taxon>Podosporaceae</taxon>
        <taxon>Podospora</taxon>
    </lineage>
</organism>
<dbReference type="SMART" id="SM00248">
    <property type="entry name" value="ANK"/>
    <property type="match status" value="4"/>
</dbReference>
<dbReference type="Gene3D" id="3.40.50.1580">
    <property type="entry name" value="Nucleoside phosphorylase domain"/>
    <property type="match status" value="1"/>
</dbReference>
<reference evidence="4" key="2">
    <citation type="submission" date="2023-05" db="EMBL/GenBank/DDBJ databases">
        <authorList>
            <consortium name="Lawrence Berkeley National Laboratory"/>
            <person name="Steindorff A."/>
            <person name="Hensen N."/>
            <person name="Bonometti L."/>
            <person name="Westerberg I."/>
            <person name="Brannstrom I.O."/>
            <person name="Guillou S."/>
            <person name="Cros-Aarteil S."/>
            <person name="Calhoun S."/>
            <person name="Haridas S."/>
            <person name="Kuo A."/>
            <person name="Mondo S."/>
            <person name="Pangilinan J."/>
            <person name="Riley R."/>
            <person name="Labutti K."/>
            <person name="Andreopoulos B."/>
            <person name="Lipzen A."/>
            <person name="Chen C."/>
            <person name="Yanf M."/>
            <person name="Daum C."/>
            <person name="Ng V."/>
            <person name="Clum A."/>
            <person name="Ohm R."/>
            <person name="Martin F."/>
            <person name="Silar P."/>
            <person name="Natvig D."/>
            <person name="Lalanne C."/>
            <person name="Gautier V."/>
            <person name="Ament-Velasquez S.L."/>
            <person name="Kruys A."/>
            <person name="Hutchinson M.I."/>
            <person name="Powell A.J."/>
            <person name="Barry K."/>
            <person name="Miller A.N."/>
            <person name="Grigoriev I.V."/>
            <person name="Debuchy R."/>
            <person name="Gladieux P."/>
            <person name="Thoren M.H."/>
            <person name="Johannesson H."/>
        </authorList>
    </citation>
    <scope>NUCLEOTIDE SEQUENCE</scope>
    <source>
        <strain evidence="4">CBS 990.96</strain>
    </source>
</reference>
<comment type="caution">
    <text evidence="4">The sequence shown here is derived from an EMBL/GenBank/DDBJ whole genome shotgun (WGS) entry which is preliminary data.</text>
</comment>
<accession>A0AAN7BFZ4</accession>
<dbReference type="Pfam" id="PF12796">
    <property type="entry name" value="Ank_2"/>
    <property type="match status" value="1"/>
</dbReference>
<evidence type="ECO:0000256" key="2">
    <source>
        <dbReference type="ARBA" id="ARBA00023043"/>
    </source>
</evidence>
<sequence>METSMLNNSVYTVGWVSAIPIELQAATLFFTAKHGRPQSKRKDDDNRYVLGEIAGHKVVVASLPAPDTVALLIKLGADIRARDRWGRTAIMVAVLATNGQSAARPLLGLQAQHRLETLRLVLQAADESDIEARDSTHGLTPLILAVYSCWQDVVELLLAHGSNVEAMDKTGKSALFIAVEIEKVDIVRLLLEKGANTETRDPVSSLTPLLLLAGMRNLTDQQAKELSTLLLERDANKEAKDGMGQIALLRAAHVGQCELVTSLLRLIGCQRWRVDEPADNGRTALFLATVAGHC</sequence>
<evidence type="ECO:0000313" key="5">
    <source>
        <dbReference type="Proteomes" id="UP001301958"/>
    </source>
</evidence>
<dbReference type="PROSITE" id="PS50088">
    <property type="entry name" value="ANK_REPEAT"/>
    <property type="match status" value="2"/>
</dbReference>
<dbReference type="GO" id="GO:0003824">
    <property type="term" value="F:catalytic activity"/>
    <property type="evidence" value="ECO:0007669"/>
    <property type="project" value="InterPro"/>
</dbReference>
<protein>
    <submittedName>
        <fullName evidence="4">Ankyrin repeat-containing domain protein</fullName>
    </submittedName>
</protein>
<reference evidence="4" key="1">
    <citation type="journal article" date="2023" name="Mol. Phylogenet. Evol.">
        <title>Genome-scale phylogeny and comparative genomics of the fungal order Sordariales.</title>
        <authorList>
            <person name="Hensen N."/>
            <person name="Bonometti L."/>
            <person name="Westerberg I."/>
            <person name="Brannstrom I.O."/>
            <person name="Guillou S."/>
            <person name="Cros-Aarteil S."/>
            <person name="Calhoun S."/>
            <person name="Haridas S."/>
            <person name="Kuo A."/>
            <person name="Mondo S."/>
            <person name="Pangilinan J."/>
            <person name="Riley R."/>
            <person name="LaButti K."/>
            <person name="Andreopoulos B."/>
            <person name="Lipzen A."/>
            <person name="Chen C."/>
            <person name="Yan M."/>
            <person name="Daum C."/>
            <person name="Ng V."/>
            <person name="Clum A."/>
            <person name="Steindorff A."/>
            <person name="Ohm R.A."/>
            <person name="Martin F."/>
            <person name="Silar P."/>
            <person name="Natvig D.O."/>
            <person name="Lalanne C."/>
            <person name="Gautier V."/>
            <person name="Ament-Velasquez S.L."/>
            <person name="Kruys A."/>
            <person name="Hutchinson M.I."/>
            <person name="Powell A.J."/>
            <person name="Barry K."/>
            <person name="Miller A.N."/>
            <person name="Grigoriev I.V."/>
            <person name="Debuchy R."/>
            <person name="Gladieux P."/>
            <person name="Hiltunen Thoren M."/>
            <person name="Johannesson H."/>
        </authorList>
    </citation>
    <scope>NUCLEOTIDE SEQUENCE</scope>
    <source>
        <strain evidence="4">CBS 990.96</strain>
    </source>
</reference>
<dbReference type="Gene3D" id="1.25.40.20">
    <property type="entry name" value="Ankyrin repeat-containing domain"/>
    <property type="match status" value="2"/>
</dbReference>
<dbReference type="SUPFAM" id="SSF48403">
    <property type="entry name" value="Ankyrin repeat"/>
    <property type="match status" value="1"/>
</dbReference>
<dbReference type="PROSITE" id="PS50297">
    <property type="entry name" value="ANK_REP_REGION"/>
    <property type="match status" value="2"/>
</dbReference>
<dbReference type="InterPro" id="IPR050889">
    <property type="entry name" value="Dendritic_Spine_Reg/Scaffold"/>
</dbReference>
<evidence type="ECO:0000256" key="1">
    <source>
        <dbReference type="ARBA" id="ARBA00022737"/>
    </source>
</evidence>
<dbReference type="GO" id="GO:0009116">
    <property type="term" value="P:nucleoside metabolic process"/>
    <property type="evidence" value="ECO:0007669"/>
    <property type="project" value="InterPro"/>
</dbReference>